<evidence type="ECO:0000256" key="1">
    <source>
        <dbReference type="SAM" id="MobiDB-lite"/>
    </source>
</evidence>
<reference evidence="5 6" key="1">
    <citation type="submission" date="2018-01" db="EMBL/GenBank/DDBJ databases">
        <title>Draft genome of the strawberry crown rot pathogen Phytophthora cactorum.</title>
        <authorList>
            <person name="Armitage A.D."/>
            <person name="Lysoe E."/>
            <person name="Nellist C.F."/>
            <person name="Harrison R.J."/>
            <person name="Brurberg M.B."/>
        </authorList>
    </citation>
    <scope>NUCLEOTIDE SEQUENCE [LARGE SCALE GENOMIC DNA]</scope>
    <source>
        <strain evidence="5 6">10300</strain>
    </source>
</reference>
<evidence type="ECO:0000313" key="2">
    <source>
        <dbReference type="EMBL" id="KAG2947312.1"/>
    </source>
</evidence>
<reference evidence="2" key="2">
    <citation type="submission" date="2018-10" db="EMBL/GenBank/DDBJ databases">
        <title>Effector identification in a new, highly contiguous assembly of the strawberry crown rot pathogen Phytophthora cactorum.</title>
        <authorList>
            <person name="Armitage A.D."/>
            <person name="Nellist C.F."/>
            <person name="Bates H."/>
            <person name="Vickerstaff R.J."/>
            <person name="Harrison R.J."/>
        </authorList>
    </citation>
    <scope>NUCLEOTIDE SEQUENCE</scope>
    <source>
        <strain evidence="2">4040</strain>
        <strain evidence="3">P415</strain>
        <strain evidence="4">P421</strain>
    </source>
</reference>
<keyword evidence="6" id="KW-1185">Reference proteome</keyword>
<dbReference type="AlphaFoldDB" id="A0A329RX99"/>
<organism evidence="5 6">
    <name type="scientific">Phytophthora cactorum</name>
    <dbReference type="NCBI Taxonomy" id="29920"/>
    <lineage>
        <taxon>Eukaryota</taxon>
        <taxon>Sar</taxon>
        <taxon>Stramenopiles</taxon>
        <taxon>Oomycota</taxon>
        <taxon>Peronosporomycetes</taxon>
        <taxon>Peronosporales</taxon>
        <taxon>Peronosporaceae</taxon>
        <taxon>Phytophthora</taxon>
    </lineage>
</organism>
<evidence type="ECO:0000313" key="3">
    <source>
        <dbReference type="EMBL" id="KAG2964338.1"/>
    </source>
</evidence>
<dbReference type="EMBL" id="MJFZ01000436">
    <property type="protein sequence ID" value="RAW29307.1"/>
    <property type="molecule type" value="Genomic_DNA"/>
</dbReference>
<proteinExistence type="predicted"/>
<evidence type="ECO:0000313" key="5">
    <source>
        <dbReference type="EMBL" id="RAW29307.1"/>
    </source>
</evidence>
<dbReference type="EMBL" id="RCMK01000135">
    <property type="protein sequence ID" value="KAG2947312.1"/>
    <property type="molecule type" value="Genomic_DNA"/>
</dbReference>
<dbReference type="VEuPathDB" id="FungiDB:PC110_g14336"/>
<gene>
    <name evidence="5" type="ORF">PC110_g14336</name>
    <name evidence="2" type="ORF">PC117_g6881</name>
    <name evidence="3" type="ORF">PC118_g20371</name>
    <name evidence="4" type="ORF">PC129_g13802</name>
</gene>
<evidence type="ECO:0000313" key="6">
    <source>
        <dbReference type="Proteomes" id="UP000251314"/>
    </source>
</evidence>
<name>A0A329RX99_9STRA</name>
<dbReference type="EMBL" id="RCML01001222">
    <property type="protein sequence ID" value="KAG2964338.1"/>
    <property type="molecule type" value="Genomic_DNA"/>
</dbReference>
<feature type="region of interest" description="Disordered" evidence="1">
    <location>
        <begin position="48"/>
        <end position="69"/>
    </location>
</feature>
<evidence type="ECO:0000313" key="4">
    <source>
        <dbReference type="EMBL" id="KAG3215321.1"/>
    </source>
</evidence>
<sequence>MALVQRWHCSPAFTGALERLTLPLILHVLEAPGPELCHVRRPDGITPTLSSHHNRGGWHSASGIGARDGGPGRCSRAVCTIQLSAISGLVKFPDFENGVVKVLAGKVRTLYRTEKAAVANLVGSSGQS</sequence>
<accession>A0A329RX99</accession>
<dbReference type="EMBL" id="RCMV01000566">
    <property type="protein sequence ID" value="KAG3215321.1"/>
    <property type="molecule type" value="Genomic_DNA"/>
</dbReference>
<comment type="caution">
    <text evidence="5">The sequence shown here is derived from an EMBL/GenBank/DDBJ whole genome shotgun (WGS) entry which is preliminary data.</text>
</comment>
<dbReference type="Proteomes" id="UP000697107">
    <property type="component" value="Unassembled WGS sequence"/>
</dbReference>
<dbReference type="Proteomes" id="UP000251314">
    <property type="component" value="Unassembled WGS sequence"/>
</dbReference>
<protein>
    <submittedName>
        <fullName evidence="5">Uncharacterized protein</fullName>
    </submittedName>
</protein>
<dbReference type="Proteomes" id="UP000736787">
    <property type="component" value="Unassembled WGS sequence"/>
</dbReference>
<dbReference type="Proteomes" id="UP000760860">
    <property type="component" value="Unassembled WGS sequence"/>
</dbReference>